<reference evidence="4 5" key="2">
    <citation type="journal article" date="2016" name="Genome Announc.">
        <title>Draft Genome Sequence of Erythromycin- and Oxytetracycline-Sensitive Nocardia seriolae Strain U-1 (NBRC 110359).</title>
        <authorList>
            <person name="Imajoh M."/>
            <person name="Sukeda M."/>
            <person name="Shimizu M."/>
            <person name="Yamane J."/>
            <person name="Ohnishi K."/>
            <person name="Oshima S."/>
        </authorList>
    </citation>
    <scope>NUCLEOTIDE SEQUENCE [LARGE SCALE GENOMIC DNA]</scope>
    <source>
        <strain evidence="4 5">U-1</strain>
    </source>
</reference>
<dbReference type="Proteomes" id="UP000037179">
    <property type="component" value="Unassembled WGS sequence"/>
</dbReference>
<dbReference type="GO" id="GO:0016787">
    <property type="term" value="F:hydrolase activity"/>
    <property type="evidence" value="ECO:0007669"/>
    <property type="project" value="UniProtKB-KW"/>
</dbReference>
<dbReference type="AlphaFoldDB" id="A0ABC9YQQ2"/>
<dbReference type="InterPro" id="IPR029058">
    <property type="entry name" value="AB_hydrolase_fold"/>
</dbReference>
<evidence type="ECO:0000256" key="1">
    <source>
        <dbReference type="SAM" id="MobiDB-lite"/>
    </source>
</evidence>
<evidence type="ECO:0000313" key="6">
    <source>
        <dbReference type="Proteomes" id="UP000180166"/>
    </source>
</evidence>
<reference evidence="3 6" key="3">
    <citation type="submission" date="2016-10" db="EMBL/GenBank/DDBJ databases">
        <title>Genome sequence of Nocardia seriolae strain EM150506, isolated from Anguila japonica.</title>
        <authorList>
            <person name="Han H.-J."/>
        </authorList>
    </citation>
    <scope>NUCLEOTIDE SEQUENCE [LARGE SCALE GENOMIC DNA]</scope>
    <source>
        <strain evidence="3 6">EM150506</strain>
    </source>
</reference>
<sequence length="219" mass="22217">MVAPHVDHAQGWRAREAGLTELLEWIAANDSVYGLGDTRNAVAAEWVRQVDAQGGGWLARLDPALGGAAGAFTCNEDPGVPDPAAVSSAIGDFVSGASIFVFFSGLRDSGAFCGAWPSSSERVRVDGIGLSTRPLVLQTTRDAATPAAGGPVMAAALGGTLVWIDGTDHGAFARGNPPVDVAVVHYLETGEVTLASAPAAPIVTPSPPAEPPRPAGGQS</sequence>
<accession>A0ABC9YQQ2</accession>
<dbReference type="EMBL" id="CP017839">
    <property type="protein sequence ID" value="APB00208.1"/>
    <property type="molecule type" value="Genomic_DNA"/>
</dbReference>
<organism evidence="4 5">
    <name type="scientific">Nocardia seriolae</name>
    <dbReference type="NCBI Taxonomy" id="37332"/>
    <lineage>
        <taxon>Bacteria</taxon>
        <taxon>Bacillati</taxon>
        <taxon>Actinomycetota</taxon>
        <taxon>Actinomycetes</taxon>
        <taxon>Mycobacteriales</taxon>
        <taxon>Nocardiaceae</taxon>
        <taxon>Nocardia</taxon>
    </lineage>
</organism>
<protein>
    <submittedName>
        <fullName evidence="3">Carboxylesterase B</fullName>
    </submittedName>
    <submittedName>
        <fullName evidence="4">Hydrolase</fullName>
    </submittedName>
</protein>
<feature type="domain" description="Peptidase S33 tripeptidyl aminopeptidase-like C-terminal" evidence="2">
    <location>
        <begin position="111"/>
        <end position="192"/>
    </location>
</feature>
<gene>
    <name evidence="3" type="ORF">NS506_06172</name>
    <name evidence="4" type="ORF">NSK11_contig00022-0017</name>
</gene>
<keyword evidence="4" id="KW-0378">Hydrolase</keyword>
<dbReference type="KEGG" id="nsr:NS506_06172"/>
<proteinExistence type="predicted"/>
<feature type="compositionally biased region" description="Pro residues" evidence="1">
    <location>
        <begin position="204"/>
        <end position="219"/>
    </location>
</feature>
<dbReference type="Proteomes" id="UP000180166">
    <property type="component" value="Chromosome"/>
</dbReference>
<evidence type="ECO:0000259" key="2">
    <source>
        <dbReference type="Pfam" id="PF08386"/>
    </source>
</evidence>
<dbReference type="InterPro" id="IPR013595">
    <property type="entry name" value="Pept_S33_TAP-like_C"/>
</dbReference>
<name>A0ABC9YQQ2_9NOCA</name>
<dbReference type="GeneID" id="93376663"/>
<dbReference type="SUPFAM" id="SSF53474">
    <property type="entry name" value="alpha/beta-Hydrolases"/>
    <property type="match status" value="1"/>
</dbReference>
<evidence type="ECO:0000313" key="3">
    <source>
        <dbReference type="EMBL" id="APB00208.1"/>
    </source>
</evidence>
<dbReference type="RefSeq" id="WP_033086586.1">
    <property type="nucleotide sequence ID" value="NZ_AP017900.1"/>
</dbReference>
<reference evidence="5" key="1">
    <citation type="submission" date="2015-07" db="EMBL/GenBank/DDBJ databases">
        <title>Nocardia seriolae U-1 whole genome shotgun sequence.</title>
        <authorList>
            <person name="Imajoh M."/>
            <person name="Fukumoto Y."/>
            <person name="Sukeda M."/>
            <person name="Yamane J."/>
            <person name="Yamasaki K."/>
            <person name="Shimizu M."/>
            <person name="Ohnishi K."/>
            <person name="Oshima S."/>
        </authorList>
    </citation>
    <scope>NUCLEOTIDE SEQUENCE [LARGE SCALE GENOMIC DNA]</scope>
    <source>
        <strain evidence="5">U-1</strain>
    </source>
</reference>
<evidence type="ECO:0000313" key="5">
    <source>
        <dbReference type="Proteomes" id="UP000037179"/>
    </source>
</evidence>
<feature type="region of interest" description="Disordered" evidence="1">
    <location>
        <begin position="198"/>
        <end position="219"/>
    </location>
</feature>
<dbReference type="Pfam" id="PF08386">
    <property type="entry name" value="Abhydrolase_4"/>
    <property type="match status" value="1"/>
</dbReference>
<evidence type="ECO:0000313" key="4">
    <source>
        <dbReference type="EMBL" id="GAP27673.1"/>
    </source>
</evidence>
<keyword evidence="5" id="KW-1185">Reference proteome</keyword>
<dbReference type="EMBL" id="BBYQ01000022">
    <property type="protein sequence ID" value="GAP27673.1"/>
    <property type="molecule type" value="Genomic_DNA"/>
</dbReference>